<name>A0ABS2PHM5_9BACL</name>
<feature type="domain" description="Cupin type-2" evidence="1">
    <location>
        <begin position="291"/>
        <end position="336"/>
    </location>
</feature>
<reference evidence="2 3" key="1">
    <citation type="submission" date="2021-01" db="EMBL/GenBank/DDBJ databases">
        <title>Genomic Encyclopedia of Type Strains, Phase IV (KMG-IV): sequencing the most valuable type-strain genomes for metagenomic binning, comparative biology and taxonomic classification.</title>
        <authorList>
            <person name="Goeker M."/>
        </authorList>
    </citation>
    <scope>NUCLEOTIDE SEQUENCE [LARGE SCALE GENOMIC DNA]</scope>
    <source>
        <strain evidence="2 3">DSM 25540</strain>
    </source>
</reference>
<accession>A0ABS2PHM5</accession>
<dbReference type="InterPro" id="IPR014988">
    <property type="entry name" value="Uncharacterised_YqcI/YcgG"/>
</dbReference>
<sequence>MRGGLGIRLELLEDVERYYENVFKDQDDWAKDQFRRFCHDLLSEADPFPCVLGVQGLKMGELEFTFVPKSDQNYEKLAGELSNYARTSRTYGRNTSFVAFFEPDVGMDSLEQYEKRFWNVLNQLHDFDNQPWPNDIPKHPDDALWEFSFMGEPMFVVCNTPAHQKRKSRHANTFMITFQPRWVFEDINGSTKRGRHIQDIVRSHLYSYDDVLPHPSLKWYGEKGSHEWKQYFLYDHNEPLEMKCPFHMKGDNMETKIQQNFGGKMLQVIEELLPKGKTGSVEVQRDLPYKAHKPHTHPNDEVLHIVAGSLTFTVDNVKYECGEGDRISLQKNSLHSSVAGPEGCTYIISVLD</sequence>
<dbReference type="SUPFAM" id="SSF51182">
    <property type="entry name" value="RmlC-like cupins"/>
    <property type="match status" value="1"/>
</dbReference>
<dbReference type="PANTHER" id="PTHR40045:SF1">
    <property type="entry name" value="YQCI_YCGG FAMILY PROTEIN"/>
    <property type="match status" value="1"/>
</dbReference>
<dbReference type="Pfam" id="PF08892">
    <property type="entry name" value="YqcI_YcgG"/>
    <property type="match status" value="1"/>
</dbReference>
<dbReference type="PANTHER" id="PTHR40045">
    <property type="entry name" value="YCGG FAMILY PROTEIN"/>
    <property type="match status" value="1"/>
</dbReference>
<proteinExistence type="predicted"/>
<protein>
    <submittedName>
        <fullName evidence="2">FPC/CPF motif-containing protein YcgG</fullName>
    </submittedName>
</protein>
<dbReference type="Proteomes" id="UP000741863">
    <property type="component" value="Unassembled WGS sequence"/>
</dbReference>
<organism evidence="2 3">
    <name type="scientific">Geomicrobium sediminis</name>
    <dbReference type="NCBI Taxonomy" id="1347788"/>
    <lineage>
        <taxon>Bacteria</taxon>
        <taxon>Bacillati</taxon>
        <taxon>Bacillota</taxon>
        <taxon>Bacilli</taxon>
        <taxon>Bacillales</taxon>
        <taxon>Geomicrobium</taxon>
    </lineage>
</organism>
<dbReference type="Pfam" id="PF07883">
    <property type="entry name" value="Cupin_2"/>
    <property type="match status" value="1"/>
</dbReference>
<dbReference type="InterPro" id="IPR014710">
    <property type="entry name" value="RmlC-like_jellyroll"/>
</dbReference>
<dbReference type="RefSeq" id="WP_338028832.1">
    <property type="nucleotide sequence ID" value="NZ_JAFBEC010000017.1"/>
</dbReference>
<dbReference type="EMBL" id="JAFBEC010000017">
    <property type="protein sequence ID" value="MBM7634767.1"/>
    <property type="molecule type" value="Genomic_DNA"/>
</dbReference>
<dbReference type="Gene3D" id="2.60.120.10">
    <property type="entry name" value="Jelly Rolls"/>
    <property type="match status" value="1"/>
</dbReference>
<keyword evidence="3" id="KW-1185">Reference proteome</keyword>
<gene>
    <name evidence="2" type="ORF">JOD17_003893</name>
</gene>
<evidence type="ECO:0000313" key="2">
    <source>
        <dbReference type="EMBL" id="MBM7634767.1"/>
    </source>
</evidence>
<dbReference type="InterPro" id="IPR013096">
    <property type="entry name" value="Cupin_2"/>
</dbReference>
<evidence type="ECO:0000259" key="1">
    <source>
        <dbReference type="Pfam" id="PF07883"/>
    </source>
</evidence>
<evidence type="ECO:0000313" key="3">
    <source>
        <dbReference type="Proteomes" id="UP000741863"/>
    </source>
</evidence>
<comment type="caution">
    <text evidence="2">The sequence shown here is derived from an EMBL/GenBank/DDBJ whole genome shotgun (WGS) entry which is preliminary data.</text>
</comment>
<dbReference type="InterPro" id="IPR011051">
    <property type="entry name" value="RmlC_Cupin_sf"/>
</dbReference>